<dbReference type="RefSeq" id="WP_065234083.1">
    <property type="nucleotide sequence ID" value="NZ_JTJM01000035.1"/>
</dbReference>
<dbReference type="PATRIC" id="fig|505345.6.peg.2132"/>
<evidence type="ECO:0000313" key="7">
    <source>
        <dbReference type="Proteomes" id="UP000092626"/>
    </source>
</evidence>
<dbReference type="Proteomes" id="UP000243558">
    <property type="component" value="Unassembled WGS sequence"/>
</dbReference>
<dbReference type="AlphaFoldDB" id="A0A1A7Q7E3"/>
<feature type="signal peptide" evidence="3">
    <location>
        <begin position="1"/>
        <end position="21"/>
    </location>
</feature>
<dbReference type="InterPro" id="IPR018635">
    <property type="entry name" value="UPF0319"/>
</dbReference>
<accession>A0A1A7Q7E3</accession>
<evidence type="ECO:0000313" key="9">
    <source>
        <dbReference type="Proteomes" id="UP000243558"/>
    </source>
</evidence>
<dbReference type="STRING" id="505345.QV06_10490"/>
<dbReference type="EMBL" id="JTJS01000025">
    <property type="protein sequence ID" value="OBX10783.1"/>
    <property type="molecule type" value="Genomic_DNA"/>
</dbReference>
<dbReference type="EMBL" id="JTJR01000047">
    <property type="protein sequence ID" value="OBX02963.1"/>
    <property type="molecule type" value="Genomic_DNA"/>
</dbReference>
<evidence type="ECO:0000256" key="1">
    <source>
        <dbReference type="ARBA" id="ARBA00008490"/>
    </source>
</evidence>
<name>A0A1A7Q7E3_9PAST</name>
<proteinExistence type="inferred from homology"/>
<evidence type="ECO:0000313" key="8">
    <source>
        <dbReference type="Proteomes" id="UP000243168"/>
    </source>
</evidence>
<dbReference type="PANTHER" id="PTHR38108">
    <property type="entry name" value="UPF0319 PROTEIN YCCT"/>
    <property type="match status" value="1"/>
</dbReference>
<comment type="caution">
    <text evidence="6">The sequence shown here is derived from an EMBL/GenBank/DDBJ whole genome shotgun (WGS) entry which is preliminary data.</text>
</comment>
<protein>
    <recommendedName>
        <fullName evidence="3">UPF0319 protein QV01_07810</fullName>
    </recommendedName>
</protein>
<feature type="chain" id="PRO_5009003061" description="UPF0319 protein QV01_07810" evidence="3">
    <location>
        <begin position="22"/>
        <end position="220"/>
    </location>
</feature>
<gene>
    <name evidence="4" type="ORF">QV01_07810</name>
    <name evidence="5" type="ORF">QV06_10490</name>
    <name evidence="6" type="ORF">QV07_03215</name>
</gene>
<dbReference type="OrthoDB" id="6428208at2"/>
<organism evidence="6 8">
    <name type="scientific">Gallibacterium genomosp. 3</name>
    <dbReference type="NCBI Taxonomy" id="505345"/>
    <lineage>
        <taxon>Bacteria</taxon>
        <taxon>Pseudomonadati</taxon>
        <taxon>Pseudomonadota</taxon>
        <taxon>Gammaproteobacteria</taxon>
        <taxon>Pasteurellales</taxon>
        <taxon>Pasteurellaceae</taxon>
        <taxon>Gallibacterium</taxon>
    </lineage>
</organism>
<dbReference type="Pfam" id="PF09829">
    <property type="entry name" value="DUF2057"/>
    <property type="match status" value="1"/>
</dbReference>
<keyword evidence="9" id="KW-1185">Reference proteome</keyword>
<dbReference type="Proteomes" id="UP000092626">
    <property type="component" value="Unassembled WGS sequence"/>
</dbReference>
<sequence length="220" mass="23628" precursor="true">MKLSRFALACVAATLSMSTLAAKVTVTPNISLLAIDGEKAKSSLTKSQNSFDASDNNTHQVVVRVSEVVTNGSDRTLFESSPIIVTFQGNSQDLVITAPRLDNMRNANLFAKNPKITVKTSGNQEISTKQDILQQSGIFPDTRVAEDLAEYNASQGVAAVPSFVSVSMPAAIPTAAGAKAAKAKITVQGENVAEQMLQYWYQQADKETQARFLKWAQGSK</sequence>
<evidence type="ECO:0000313" key="4">
    <source>
        <dbReference type="EMBL" id="OBW91398.1"/>
    </source>
</evidence>
<evidence type="ECO:0000313" key="6">
    <source>
        <dbReference type="EMBL" id="OBX10783.1"/>
    </source>
</evidence>
<dbReference type="NCBIfam" id="NF002516">
    <property type="entry name" value="PRK01904.1"/>
    <property type="match status" value="1"/>
</dbReference>
<dbReference type="HAMAP" id="MF_00789">
    <property type="entry name" value="UPF0319"/>
    <property type="match status" value="1"/>
</dbReference>
<dbReference type="PANTHER" id="PTHR38108:SF1">
    <property type="entry name" value="UPF0319 PROTEIN YCCT"/>
    <property type="match status" value="1"/>
</dbReference>
<evidence type="ECO:0000313" key="5">
    <source>
        <dbReference type="EMBL" id="OBX02963.1"/>
    </source>
</evidence>
<evidence type="ECO:0000256" key="3">
    <source>
        <dbReference type="HAMAP-Rule" id="MF_00789"/>
    </source>
</evidence>
<dbReference type="Proteomes" id="UP000243168">
    <property type="component" value="Unassembled WGS sequence"/>
</dbReference>
<dbReference type="EMBL" id="JTJM01000035">
    <property type="protein sequence ID" value="OBW91398.1"/>
    <property type="molecule type" value="Genomic_DNA"/>
</dbReference>
<keyword evidence="2 3" id="KW-0732">Signal</keyword>
<reference evidence="7 8" key="1">
    <citation type="submission" date="2014-11" db="EMBL/GenBank/DDBJ databases">
        <title>Pan-genome of Gallibacterium spp.</title>
        <authorList>
            <person name="Kudirkiene E."/>
            <person name="Bojesen A.M."/>
        </authorList>
    </citation>
    <scope>NUCLEOTIDE SEQUENCE [LARGE SCALE GENOMIC DNA]</scope>
    <source>
        <strain evidence="5 7">59/S3/89</strain>
        <strain evidence="4 9">F151</strain>
        <strain evidence="6 8">F298</strain>
    </source>
</reference>
<evidence type="ECO:0000256" key="2">
    <source>
        <dbReference type="ARBA" id="ARBA00022729"/>
    </source>
</evidence>
<comment type="similarity">
    <text evidence="1 3">Belongs to the UPF0319 family.</text>
</comment>